<dbReference type="GO" id="GO:0008270">
    <property type="term" value="F:zinc ion binding"/>
    <property type="evidence" value="ECO:0007669"/>
    <property type="project" value="UniProtKB-KW"/>
</dbReference>
<proteinExistence type="predicted"/>
<feature type="region of interest" description="Disordered" evidence="5">
    <location>
        <begin position="579"/>
        <end position="639"/>
    </location>
</feature>
<dbReference type="SUPFAM" id="SSF57850">
    <property type="entry name" value="RING/U-box"/>
    <property type="match status" value="1"/>
</dbReference>
<reference evidence="7 8" key="1">
    <citation type="journal article" date="2019" name="Nat. Ecol. Evol.">
        <title>Megaphylogeny resolves global patterns of mushroom evolution.</title>
        <authorList>
            <person name="Varga T."/>
            <person name="Krizsan K."/>
            <person name="Foldi C."/>
            <person name="Dima B."/>
            <person name="Sanchez-Garcia M."/>
            <person name="Sanchez-Ramirez S."/>
            <person name="Szollosi G.J."/>
            <person name="Szarkandi J.G."/>
            <person name="Papp V."/>
            <person name="Albert L."/>
            <person name="Andreopoulos W."/>
            <person name="Angelini C."/>
            <person name="Antonin V."/>
            <person name="Barry K.W."/>
            <person name="Bougher N.L."/>
            <person name="Buchanan P."/>
            <person name="Buyck B."/>
            <person name="Bense V."/>
            <person name="Catcheside P."/>
            <person name="Chovatia M."/>
            <person name="Cooper J."/>
            <person name="Damon W."/>
            <person name="Desjardin D."/>
            <person name="Finy P."/>
            <person name="Geml J."/>
            <person name="Haridas S."/>
            <person name="Hughes K."/>
            <person name="Justo A."/>
            <person name="Karasinski D."/>
            <person name="Kautmanova I."/>
            <person name="Kiss B."/>
            <person name="Kocsube S."/>
            <person name="Kotiranta H."/>
            <person name="LaButti K.M."/>
            <person name="Lechner B.E."/>
            <person name="Liimatainen K."/>
            <person name="Lipzen A."/>
            <person name="Lukacs Z."/>
            <person name="Mihaltcheva S."/>
            <person name="Morgado L.N."/>
            <person name="Niskanen T."/>
            <person name="Noordeloos M.E."/>
            <person name="Ohm R.A."/>
            <person name="Ortiz-Santana B."/>
            <person name="Ovrebo C."/>
            <person name="Racz N."/>
            <person name="Riley R."/>
            <person name="Savchenko A."/>
            <person name="Shiryaev A."/>
            <person name="Soop K."/>
            <person name="Spirin V."/>
            <person name="Szebenyi C."/>
            <person name="Tomsovsky M."/>
            <person name="Tulloss R.E."/>
            <person name="Uehling J."/>
            <person name="Grigoriev I.V."/>
            <person name="Vagvolgyi C."/>
            <person name="Papp T."/>
            <person name="Martin F.M."/>
            <person name="Miettinen O."/>
            <person name="Hibbett D.S."/>
            <person name="Nagy L.G."/>
        </authorList>
    </citation>
    <scope>NUCLEOTIDE SEQUENCE [LARGE SCALE GENOMIC DNA]</scope>
    <source>
        <strain evidence="7 8">OMC1185</strain>
    </source>
</reference>
<dbReference type="Gene3D" id="3.30.40.10">
    <property type="entry name" value="Zinc/RING finger domain, C3HC4 (zinc finger)"/>
    <property type="match status" value="1"/>
</dbReference>
<feature type="region of interest" description="Disordered" evidence="5">
    <location>
        <begin position="166"/>
        <end position="209"/>
    </location>
</feature>
<name>A0A5C3MUZ9_9AGAM</name>
<feature type="region of interest" description="Disordered" evidence="5">
    <location>
        <begin position="392"/>
        <end position="495"/>
    </location>
</feature>
<evidence type="ECO:0000256" key="5">
    <source>
        <dbReference type="SAM" id="MobiDB-lite"/>
    </source>
</evidence>
<dbReference type="STRING" id="5364.A0A5C3MUZ9"/>
<feature type="compositionally biased region" description="Pro residues" evidence="5">
    <location>
        <begin position="519"/>
        <end position="536"/>
    </location>
</feature>
<keyword evidence="3" id="KW-0862">Zinc</keyword>
<feature type="compositionally biased region" description="Basic and acidic residues" evidence="5">
    <location>
        <begin position="314"/>
        <end position="324"/>
    </location>
</feature>
<keyword evidence="1" id="KW-0479">Metal-binding</keyword>
<feature type="compositionally biased region" description="Polar residues" evidence="5">
    <location>
        <begin position="334"/>
        <end position="347"/>
    </location>
</feature>
<evidence type="ECO:0000259" key="6">
    <source>
        <dbReference type="PROSITE" id="PS50089"/>
    </source>
</evidence>
<dbReference type="InterPro" id="IPR001841">
    <property type="entry name" value="Znf_RING"/>
</dbReference>
<evidence type="ECO:0000313" key="7">
    <source>
        <dbReference type="EMBL" id="TFK48910.1"/>
    </source>
</evidence>
<feature type="compositionally biased region" description="Polar residues" evidence="5">
    <location>
        <begin position="421"/>
        <end position="431"/>
    </location>
</feature>
<dbReference type="Pfam" id="PF13639">
    <property type="entry name" value="zf-RING_2"/>
    <property type="match status" value="1"/>
</dbReference>
<feature type="compositionally biased region" description="Basic and acidic residues" evidence="5">
    <location>
        <begin position="262"/>
        <end position="299"/>
    </location>
</feature>
<dbReference type="OrthoDB" id="8062037at2759"/>
<dbReference type="PANTHER" id="PTHR14155">
    <property type="entry name" value="RING FINGER DOMAIN-CONTAINING"/>
    <property type="match status" value="1"/>
</dbReference>
<feature type="compositionally biased region" description="Low complexity" evidence="5">
    <location>
        <begin position="595"/>
        <end position="610"/>
    </location>
</feature>
<protein>
    <recommendedName>
        <fullName evidence="6">RING-type domain-containing protein</fullName>
    </recommendedName>
</protein>
<dbReference type="PROSITE" id="PS50089">
    <property type="entry name" value="ZF_RING_2"/>
    <property type="match status" value="1"/>
</dbReference>
<feature type="compositionally biased region" description="Low complexity" evidence="5">
    <location>
        <begin position="401"/>
        <end position="420"/>
    </location>
</feature>
<feature type="compositionally biased region" description="Polar residues" evidence="5">
    <location>
        <begin position="355"/>
        <end position="365"/>
    </location>
</feature>
<feature type="compositionally biased region" description="Basic residues" evidence="5">
    <location>
        <begin position="42"/>
        <end position="57"/>
    </location>
</feature>
<feature type="region of interest" description="Disordered" evidence="5">
    <location>
        <begin position="34"/>
        <end position="98"/>
    </location>
</feature>
<dbReference type="CDD" id="cd16454">
    <property type="entry name" value="RING-H2_PA-TM-RING"/>
    <property type="match status" value="1"/>
</dbReference>
<keyword evidence="8" id="KW-1185">Reference proteome</keyword>
<keyword evidence="2 4" id="KW-0863">Zinc-finger</keyword>
<feature type="compositionally biased region" description="Polar residues" evidence="5">
    <location>
        <begin position="926"/>
        <end position="938"/>
    </location>
</feature>
<dbReference type="SMART" id="SM00184">
    <property type="entry name" value="RING"/>
    <property type="match status" value="1"/>
</dbReference>
<gene>
    <name evidence="7" type="ORF">OE88DRAFT_441369</name>
</gene>
<feature type="compositionally biased region" description="Pro residues" evidence="5">
    <location>
        <begin position="914"/>
        <end position="923"/>
    </location>
</feature>
<dbReference type="PANTHER" id="PTHR14155:SF627">
    <property type="entry name" value="OS06G0192800 PROTEIN"/>
    <property type="match status" value="1"/>
</dbReference>
<dbReference type="Proteomes" id="UP000305948">
    <property type="component" value="Unassembled WGS sequence"/>
</dbReference>
<dbReference type="InterPro" id="IPR013083">
    <property type="entry name" value="Znf_RING/FYVE/PHD"/>
</dbReference>
<feature type="compositionally biased region" description="Low complexity" evidence="5">
    <location>
        <begin position="726"/>
        <end position="739"/>
    </location>
</feature>
<feature type="region of interest" description="Disordered" evidence="5">
    <location>
        <begin position="662"/>
        <end position="997"/>
    </location>
</feature>
<feature type="compositionally biased region" description="Basic and acidic residues" evidence="5">
    <location>
        <begin position="225"/>
        <end position="235"/>
    </location>
</feature>
<dbReference type="AlphaFoldDB" id="A0A5C3MUZ9"/>
<dbReference type="InterPro" id="IPR053238">
    <property type="entry name" value="RING-H2_zinc_finger"/>
</dbReference>
<sequence>MSHSSSYRPESTSRATHVAPYLTHVVAHHGQLTLIPPDNAGRMRKARTKKHKTKEGRRKTDASDASDVSVVLTAASARLAQDAEPEPVPRPSSRSVEERRQIRHFVDSIAIPDFPPPSFQEAIATGSSYQPFSPSGNGSSAVLSGQYMAMPSTYSLATTLHAMHPYGPQFSQATPPPSPYSARDNEGDDYDSGSEASEESIEYLGPSETHWDEDRRLGFSLEQRVERERERRVVTEETPLSPATRSPPLSPLRLPNSPISERSCEHSEVDEHPRARSPTREILRDRSPSPTRESSEMRRLAGASVTTLFLSRRVRGDAHQHERPASPTDEAGRFTTSRRPSTSNLLSRSRRAETEPSQDSASSPNGDEADPKRIAGSSMSNLLFRRLLSRSKKGPSPLKTSSGPHDSSPPLSSPSSFSLSIFNTSQPSSPTGAHGHAHVERAQSPTLTTKSLPLANGRRRSIPSLQVFSSLKGKRRGHENRNSESSSGETLDSWHIVDDEEIPDTDTPSLEIDLCAEFPAPPDHIPIPGDPNPPRTQSPTSPILGPASPKDKSGLAKIRKALASASTLNLNLMSKQDLTSRPFTGQPTAVDVDQSPSSSTRVGRGSSSTRAETQCRYPHPSPPEKCRSPPGSPISPIYTQYSLPISPVSQDHSECIHLGSPVSVHRSQRSRPGSPVSAHNPQSPRSISPTLSNNSQIPPHLSPTFPKPKHQVYLPRPASPVSSSFAAGTAPSPAMASPSKPKRRPPPPPPPRRAAHKQNAPASVSKSFNAQTPNNTASSSGISGQLEATTAASSAATESTDSLDSKVFSSVSCTDSSSSLPRAFASDRGSGPDERTAAAESSSPFRAPSPDANGFDREILTPRAAPAGLPTQTSSRYSEELAREPRSPLSPSAHQPSRNQPMSPLASRHHYPGRPLPVPPSARPPTTSGFPISPSDTGSWREKQALLAQSQQAERDGAGPSNVFTAPPPSYTASRGQIPDHTPSPPSSTFRNQPPLSPVRSPVVITQHAVAPAASPLSVAQGLPSSPEFSPYTDLDVLLSRVENGDGADGANYEDLLLLSEMVGPARSGPASRATDEKENMPLLGRIEVERRRITKDGRVKLKLSLIGVSVDKCGICLSQFKEAQWAALGAECQHAFHEKCLRPWLARKRTCPMCRSSLSVDSS</sequence>
<evidence type="ECO:0000256" key="4">
    <source>
        <dbReference type="PROSITE-ProRule" id="PRU00175"/>
    </source>
</evidence>
<feature type="compositionally biased region" description="Low complexity" evidence="5">
    <location>
        <begin position="236"/>
        <end position="258"/>
    </location>
</feature>
<dbReference type="EMBL" id="ML213517">
    <property type="protein sequence ID" value="TFK48910.1"/>
    <property type="molecule type" value="Genomic_DNA"/>
</dbReference>
<feature type="region of interest" description="Disordered" evidence="5">
    <location>
        <begin position="225"/>
        <end position="379"/>
    </location>
</feature>
<organism evidence="7 8">
    <name type="scientific">Heliocybe sulcata</name>
    <dbReference type="NCBI Taxonomy" id="5364"/>
    <lineage>
        <taxon>Eukaryota</taxon>
        <taxon>Fungi</taxon>
        <taxon>Dikarya</taxon>
        <taxon>Basidiomycota</taxon>
        <taxon>Agaricomycotina</taxon>
        <taxon>Agaricomycetes</taxon>
        <taxon>Gloeophyllales</taxon>
        <taxon>Gloeophyllaceae</taxon>
        <taxon>Heliocybe</taxon>
    </lineage>
</organism>
<feature type="compositionally biased region" description="Acidic residues" evidence="5">
    <location>
        <begin position="186"/>
        <end position="201"/>
    </location>
</feature>
<feature type="region of interest" description="Disordered" evidence="5">
    <location>
        <begin position="517"/>
        <end position="555"/>
    </location>
</feature>
<accession>A0A5C3MUZ9</accession>
<feature type="compositionally biased region" description="Low complexity" evidence="5">
    <location>
        <begin position="786"/>
        <end position="819"/>
    </location>
</feature>
<evidence type="ECO:0000256" key="2">
    <source>
        <dbReference type="ARBA" id="ARBA00022771"/>
    </source>
</evidence>
<evidence type="ECO:0000256" key="1">
    <source>
        <dbReference type="ARBA" id="ARBA00022723"/>
    </source>
</evidence>
<evidence type="ECO:0000313" key="8">
    <source>
        <dbReference type="Proteomes" id="UP000305948"/>
    </source>
</evidence>
<evidence type="ECO:0000256" key="3">
    <source>
        <dbReference type="ARBA" id="ARBA00022833"/>
    </source>
</evidence>
<feature type="domain" description="RING-type" evidence="6">
    <location>
        <begin position="1114"/>
        <end position="1156"/>
    </location>
</feature>
<feature type="compositionally biased region" description="Polar residues" evidence="5">
    <location>
        <begin position="889"/>
        <end position="902"/>
    </location>
</feature>
<feature type="compositionally biased region" description="Basic and acidic residues" evidence="5">
    <location>
        <begin position="877"/>
        <end position="886"/>
    </location>
</feature>
<feature type="compositionally biased region" description="Polar residues" evidence="5">
    <location>
        <begin position="677"/>
        <end position="697"/>
    </location>
</feature>
<feature type="compositionally biased region" description="Polar residues" evidence="5">
    <location>
        <begin position="760"/>
        <end position="783"/>
    </location>
</feature>